<dbReference type="GeneID" id="19170066"/>
<feature type="domain" description="JmjC" evidence="1">
    <location>
        <begin position="207"/>
        <end position="370"/>
    </location>
</feature>
<protein>
    <recommendedName>
        <fullName evidence="1">JmjC domain-containing protein</fullName>
    </recommendedName>
</protein>
<evidence type="ECO:0000259" key="1">
    <source>
        <dbReference type="PROSITE" id="PS51184"/>
    </source>
</evidence>
<gene>
    <name evidence="2" type="ORF">A1O3_05956</name>
</gene>
<dbReference type="PANTHER" id="PTHR12461">
    <property type="entry name" value="HYPOXIA-INDUCIBLE FACTOR 1 ALPHA INHIBITOR-RELATED"/>
    <property type="match status" value="1"/>
</dbReference>
<dbReference type="EMBL" id="AMGY01000004">
    <property type="protein sequence ID" value="EXJ85281.1"/>
    <property type="molecule type" value="Genomic_DNA"/>
</dbReference>
<organism evidence="2 3">
    <name type="scientific">Capronia epimyces CBS 606.96</name>
    <dbReference type="NCBI Taxonomy" id="1182542"/>
    <lineage>
        <taxon>Eukaryota</taxon>
        <taxon>Fungi</taxon>
        <taxon>Dikarya</taxon>
        <taxon>Ascomycota</taxon>
        <taxon>Pezizomycotina</taxon>
        <taxon>Eurotiomycetes</taxon>
        <taxon>Chaetothyriomycetidae</taxon>
        <taxon>Chaetothyriales</taxon>
        <taxon>Herpotrichiellaceae</taxon>
        <taxon>Capronia</taxon>
    </lineage>
</organism>
<accession>W9Y7Q0</accession>
<dbReference type="eggNOG" id="KOG2132">
    <property type="taxonomic scope" value="Eukaryota"/>
</dbReference>
<dbReference type="InterPro" id="IPR041667">
    <property type="entry name" value="Cupin_8"/>
</dbReference>
<dbReference type="Proteomes" id="UP000019478">
    <property type="component" value="Unassembled WGS sequence"/>
</dbReference>
<dbReference type="PROSITE" id="PS51257">
    <property type="entry name" value="PROKAR_LIPOPROTEIN"/>
    <property type="match status" value="1"/>
</dbReference>
<dbReference type="InterPro" id="IPR003347">
    <property type="entry name" value="JmjC_dom"/>
</dbReference>
<dbReference type="OrthoDB" id="263283at2759"/>
<evidence type="ECO:0000313" key="3">
    <source>
        <dbReference type="Proteomes" id="UP000019478"/>
    </source>
</evidence>
<dbReference type="HOGENOM" id="CLU_054409_0_0_1"/>
<dbReference type="SUPFAM" id="SSF51197">
    <property type="entry name" value="Clavaminate synthase-like"/>
    <property type="match status" value="1"/>
</dbReference>
<dbReference type="PANTHER" id="PTHR12461:SF105">
    <property type="entry name" value="HYPOXIA-INDUCIBLE FACTOR 1-ALPHA INHIBITOR"/>
    <property type="match status" value="1"/>
</dbReference>
<sequence length="370" mass="41381">MRCLSHRTKGVAALSQALSSACPVRQLQLHLSHRQFGTSQARNKSLQAIPLLTSWNADIFHEKAYLPALPARLPRSTASIPPACRKWFIHDGDIDFNLTSAQRDNGDGLTTHVQVPRSSELRSSFWSEHETTIVPLELTSKTPSASLLSVNDTELAHGIQNHNVDGTFHRVEAPLKLLLTYLSNPMSPGSKSLREPSHSIYLAQCEISSLPLALQRDIPTPRLLEPQRSIRGDVYSSSLWLGRPPTYTPLHRDPNPNLFLQLAGRKVMRLLPPEIGDAVFADIQRQLPSTRASASSAIRGEEMMAGPEKTLLHDAVWLDEARNRYREVIENYEFEAELELGDGLFIPKGWWHSVKGVGEGVTASVNWWFR</sequence>
<name>W9Y7Q0_9EURO</name>
<dbReference type="AlphaFoldDB" id="W9Y7Q0"/>
<keyword evidence="3" id="KW-1185">Reference proteome</keyword>
<proteinExistence type="predicted"/>
<reference evidence="2 3" key="1">
    <citation type="submission" date="2013-03" db="EMBL/GenBank/DDBJ databases">
        <title>The Genome Sequence of Capronia epimyces CBS 606.96.</title>
        <authorList>
            <consortium name="The Broad Institute Genomics Platform"/>
            <person name="Cuomo C."/>
            <person name="de Hoog S."/>
            <person name="Gorbushina A."/>
            <person name="Walker B."/>
            <person name="Young S.K."/>
            <person name="Zeng Q."/>
            <person name="Gargeya S."/>
            <person name="Fitzgerald M."/>
            <person name="Haas B."/>
            <person name="Abouelleil A."/>
            <person name="Allen A.W."/>
            <person name="Alvarado L."/>
            <person name="Arachchi H.M."/>
            <person name="Berlin A.M."/>
            <person name="Chapman S.B."/>
            <person name="Gainer-Dewar J."/>
            <person name="Goldberg J."/>
            <person name="Griggs A."/>
            <person name="Gujja S."/>
            <person name="Hansen M."/>
            <person name="Howarth C."/>
            <person name="Imamovic A."/>
            <person name="Ireland A."/>
            <person name="Larimer J."/>
            <person name="McCowan C."/>
            <person name="Murphy C."/>
            <person name="Pearson M."/>
            <person name="Poon T.W."/>
            <person name="Priest M."/>
            <person name="Roberts A."/>
            <person name="Saif S."/>
            <person name="Shea T."/>
            <person name="Sisk P."/>
            <person name="Sykes S."/>
            <person name="Wortman J."/>
            <person name="Nusbaum C."/>
            <person name="Birren B."/>
        </authorList>
    </citation>
    <scope>NUCLEOTIDE SEQUENCE [LARGE SCALE GENOMIC DNA]</scope>
    <source>
        <strain evidence="2 3">CBS 606.96</strain>
    </source>
</reference>
<dbReference type="PROSITE" id="PS51184">
    <property type="entry name" value="JMJC"/>
    <property type="match status" value="1"/>
</dbReference>
<comment type="caution">
    <text evidence="2">The sequence shown here is derived from an EMBL/GenBank/DDBJ whole genome shotgun (WGS) entry which is preliminary data.</text>
</comment>
<dbReference type="RefSeq" id="XP_007734266.1">
    <property type="nucleotide sequence ID" value="XM_007736076.1"/>
</dbReference>
<dbReference type="Pfam" id="PF13621">
    <property type="entry name" value="Cupin_8"/>
    <property type="match status" value="1"/>
</dbReference>
<evidence type="ECO:0000313" key="2">
    <source>
        <dbReference type="EMBL" id="EXJ85281.1"/>
    </source>
</evidence>
<dbReference type="Gene3D" id="2.60.120.650">
    <property type="entry name" value="Cupin"/>
    <property type="match status" value="1"/>
</dbReference>